<evidence type="ECO:0000313" key="3">
    <source>
        <dbReference type="Proteomes" id="UP001332243"/>
    </source>
</evidence>
<dbReference type="InterPro" id="IPR029045">
    <property type="entry name" value="ClpP/crotonase-like_dom_sf"/>
</dbReference>
<dbReference type="EMBL" id="JAZGQK010000037">
    <property type="protein sequence ID" value="MEE6263376.1"/>
    <property type="molecule type" value="Genomic_DNA"/>
</dbReference>
<accession>A0ABU7RQA7</accession>
<dbReference type="Gene3D" id="3.90.226.10">
    <property type="entry name" value="2-enoyl-CoA Hydratase, Chain A, domain 1"/>
    <property type="match status" value="1"/>
</dbReference>
<comment type="caution">
    <text evidence="1">The sequence shown here is derived from an EMBL/GenBank/DDBJ whole genome shotgun (WGS) entry which is preliminary data.</text>
</comment>
<dbReference type="Proteomes" id="UP001332243">
    <property type="component" value="Unassembled WGS sequence"/>
</dbReference>
<dbReference type="Pfam" id="PF00378">
    <property type="entry name" value="ECH_1"/>
    <property type="match status" value="1"/>
</dbReference>
<organism evidence="1 3">
    <name type="scientific">Plantactinospora sonchi</name>
    <dbReference type="NCBI Taxonomy" id="1544735"/>
    <lineage>
        <taxon>Bacteria</taxon>
        <taxon>Bacillati</taxon>
        <taxon>Actinomycetota</taxon>
        <taxon>Actinomycetes</taxon>
        <taxon>Micromonosporales</taxon>
        <taxon>Micromonosporaceae</taxon>
        <taxon>Plantactinospora</taxon>
    </lineage>
</organism>
<dbReference type="SUPFAM" id="SSF52096">
    <property type="entry name" value="ClpP/crotonase"/>
    <property type="match status" value="1"/>
</dbReference>
<dbReference type="RefSeq" id="WP_331213780.1">
    <property type="nucleotide sequence ID" value="NZ_JAZGQK010000006.1"/>
</dbReference>
<dbReference type="Gene3D" id="1.20.5.1610">
    <property type="match status" value="1"/>
</dbReference>
<name>A0ABU7RQA7_9ACTN</name>
<keyword evidence="3" id="KW-1185">Reference proteome</keyword>
<dbReference type="PANTHER" id="PTHR11941:SF54">
    <property type="entry name" value="ENOYL-COA HYDRATASE, MITOCHONDRIAL"/>
    <property type="match status" value="1"/>
</dbReference>
<gene>
    <name evidence="1" type="ORF">V1633_09335</name>
    <name evidence="2" type="ORF">V1633_33355</name>
</gene>
<evidence type="ECO:0000313" key="2">
    <source>
        <dbReference type="EMBL" id="MEE6263376.1"/>
    </source>
</evidence>
<sequence>MSSASVTHRTIVHRALPGRIALLEFSEAHEQNPFSRARMRELRQLLRTLDNDDEVNCVVLYGGPGRSFGAGGDFHEVSEFDGGDEVDDWIDDITDLYATLAGISKPVVAAVDGYAIGVGLQIMLCCDYRIGSSRAQLIMPEFKIGIACTFGGYLLETVVGRSVMQRMLFTCEPWDAERALDDRLVHEVVGPDELLDHALARARAIASYTPTAVRATRPRINQPCLAGLERIRVEGKIAHRQAFAAGEARERMRRIIGKA</sequence>
<dbReference type="CDD" id="cd06558">
    <property type="entry name" value="crotonase-like"/>
    <property type="match status" value="1"/>
</dbReference>
<protein>
    <submittedName>
        <fullName evidence="1">Enoyl-CoA hydratase/isomerase family protein</fullName>
    </submittedName>
</protein>
<evidence type="ECO:0000313" key="1">
    <source>
        <dbReference type="EMBL" id="MEE6258689.1"/>
    </source>
</evidence>
<dbReference type="PANTHER" id="PTHR11941">
    <property type="entry name" value="ENOYL-COA HYDRATASE-RELATED"/>
    <property type="match status" value="1"/>
</dbReference>
<reference evidence="1 3" key="1">
    <citation type="submission" date="2024-01" db="EMBL/GenBank/DDBJ databases">
        <title>Genome insights into Plantactinospora sonchi sp. nov.</title>
        <authorList>
            <person name="Wang L."/>
        </authorList>
    </citation>
    <scope>NUCLEOTIDE SEQUENCE [LARGE SCALE GENOMIC DNA]</scope>
    <source>
        <strain evidence="1 3">NEAU-QY2</strain>
    </source>
</reference>
<dbReference type="EMBL" id="JAZGQK010000006">
    <property type="protein sequence ID" value="MEE6258689.1"/>
    <property type="molecule type" value="Genomic_DNA"/>
</dbReference>
<dbReference type="InterPro" id="IPR001753">
    <property type="entry name" value="Enoyl-CoA_hydra/iso"/>
</dbReference>
<proteinExistence type="predicted"/>